<evidence type="ECO:0000313" key="2">
    <source>
        <dbReference type="Proteomes" id="UP000242381"/>
    </source>
</evidence>
<protein>
    <recommendedName>
        <fullName evidence="3">Tyr recombinase domain-containing protein</fullName>
    </recommendedName>
</protein>
<evidence type="ECO:0000313" key="1">
    <source>
        <dbReference type="EMBL" id="ORE13128.1"/>
    </source>
</evidence>
<dbReference type="VEuPathDB" id="FungiDB:BCV72DRAFT_206623"/>
<organism evidence="1 2">
    <name type="scientific">Rhizopus microsporus</name>
    <dbReference type="NCBI Taxonomy" id="58291"/>
    <lineage>
        <taxon>Eukaryota</taxon>
        <taxon>Fungi</taxon>
        <taxon>Fungi incertae sedis</taxon>
        <taxon>Mucoromycota</taxon>
        <taxon>Mucoromycotina</taxon>
        <taxon>Mucoromycetes</taxon>
        <taxon>Mucorales</taxon>
        <taxon>Mucorineae</taxon>
        <taxon>Rhizopodaceae</taxon>
        <taxon>Rhizopus</taxon>
    </lineage>
</organism>
<dbReference type="Proteomes" id="UP000242381">
    <property type="component" value="Unassembled WGS sequence"/>
</dbReference>
<dbReference type="EMBL" id="KV921565">
    <property type="protein sequence ID" value="ORE13128.1"/>
    <property type="molecule type" value="Genomic_DNA"/>
</dbReference>
<dbReference type="AlphaFoldDB" id="A0A1X0RMJ7"/>
<gene>
    <name evidence="1" type="ORF">BCV71DRAFT_159613</name>
</gene>
<feature type="non-terminal residue" evidence="1">
    <location>
        <position position="91"/>
    </location>
</feature>
<sequence>SSFFVNSRCSQEPLATPTISTWLRNMIRVSTEERSISVRSIASSLTLRCGVPKEDIVTLGNWTNSSTFENHYRREHTSCLNFTQILISTSS</sequence>
<name>A0A1X0RMJ7_RHIZD</name>
<proteinExistence type="predicted"/>
<accession>A0A1X0RMJ7</accession>
<evidence type="ECO:0008006" key="3">
    <source>
        <dbReference type="Google" id="ProtNLM"/>
    </source>
</evidence>
<feature type="non-terminal residue" evidence="1">
    <location>
        <position position="1"/>
    </location>
</feature>
<reference evidence="1 2" key="1">
    <citation type="journal article" date="2016" name="Proc. Natl. Acad. Sci. U.S.A.">
        <title>Lipid metabolic changes in an early divergent fungus govern the establishment of a mutualistic symbiosis with endobacteria.</title>
        <authorList>
            <person name="Lastovetsky O.A."/>
            <person name="Gaspar M.L."/>
            <person name="Mondo S.J."/>
            <person name="LaButti K.M."/>
            <person name="Sandor L."/>
            <person name="Grigoriev I.V."/>
            <person name="Henry S.A."/>
            <person name="Pawlowska T.E."/>
        </authorList>
    </citation>
    <scope>NUCLEOTIDE SEQUENCE [LARGE SCALE GENOMIC DNA]</scope>
    <source>
        <strain evidence="1 2">ATCC 11559</strain>
    </source>
</reference>